<keyword evidence="1" id="KW-0645">Protease</keyword>
<name>A0A0F3MDD4_ORITS</name>
<accession>A0A0F3MDD4</accession>
<organism evidence="1 2">
    <name type="scientific">Orientia tsutsugamushi str. Gilliam</name>
    <dbReference type="NCBI Taxonomy" id="1359184"/>
    <lineage>
        <taxon>Bacteria</taxon>
        <taxon>Pseudomonadati</taxon>
        <taxon>Pseudomonadota</taxon>
        <taxon>Alphaproteobacteria</taxon>
        <taxon>Rickettsiales</taxon>
        <taxon>Rickettsiaceae</taxon>
        <taxon>Rickettsieae</taxon>
        <taxon>Orientia</taxon>
    </lineage>
</organism>
<dbReference type="EMBL" id="LANO01000007">
    <property type="protein sequence ID" value="KJV53507.1"/>
    <property type="molecule type" value="Genomic_DNA"/>
</dbReference>
<keyword evidence="1" id="KW-0378">Hydrolase</keyword>
<evidence type="ECO:0000313" key="1">
    <source>
        <dbReference type="EMBL" id="KJV53507.1"/>
    </source>
</evidence>
<dbReference type="PATRIC" id="fig|1359184.3.peg.3003"/>
<gene>
    <name evidence="1" type="primary">sppA</name>
    <name evidence="1" type="ORF">OTSGILL_0719</name>
</gene>
<dbReference type="GO" id="GO:0008233">
    <property type="term" value="F:peptidase activity"/>
    <property type="evidence" value="ECO:0007669"/>
    <property type="project" value="UniProtKB-KW"/>
</dbReference>
<dbReference type="Proteomes" id="UP000033769">
    <property type="component" value="Unassembled WGS sequence"/>
</dbReference>
<proteinExistence type="predicted"/>
<reference evidence="1 2" key="1">
    <citation type="submission" date="2015-02" db="EMBL/GenBank/DDBJ databases">
        <title>Genome Sequencing of Rickettsiales.</title>
        <authorList>
            <person name="Daugherty S.C."/>
            <person name="Su Q."/>
            <person name="Abolude K."/>
            <person name="Beier-Sexton M."/>
            <person name="Carlyon J.A."/>
            <person name="Carter R."/>
            <person name="Day N.P."/>
            <person name="Dumler S.J."/>
            <person name="Dyachenko V."/>
            <person name="Godinez A."/>
            <person name="Kurtti T.J."/>
            <person name="Lichay M."/>
            <person name="Mullins K.E."/>
            <person name="Ott S."/>
            <person name="Pappas-Brown V."/>
            <person name="Paris D.H."/>
            <person name="Patel P."/>
            <person name="Richards A.L."/>
            <person name="Sadzewicz L."/>
            <person name="Sears K."/>
            <person name="Seidman D."/>
            <person name="Sengamalay N."/>
            <person name="Stenos J."/>
            <person name="Tallon L.J."/>
            <person name="Vincent G."/>
            <person name="Fraser C.M."/>
            <person name="Munderloh U."/>
            <person name="Dunning-Hotopp J.C."/>
        </authorList>
    </citation>
    <scope>NUCLEOTIDE SEQUENCE [LARGE SCALE GENOMIC DNA]</scope>
    <source>
        <strain evidence="1 2">Gilliam</strain>
    </source>
</reference>
<comment type="caution">
    <text evidence="1">The sequence shown here is derived from an EMBL/GenBank/DDBJ whole genome shotgun (WGS) entry which is preliminary data.</text>
</comment>
<protein>
    <submittedName>
        <fullName evidence="1">Periplasmic serine proteases domain protein</fullName>
    </submittedName>
</protein>
<dbReference type="AlphaFoldDB" id="A0A0F3MDD4"/>
<evidence type="ECO:0000313" key="2">
    <source>
        <dbReference type="Proteomes" id="UP000033769"/>
    </source>
</evidence>
<dbReference type="GO" id="GO:0006508">
    <property type="term" value="P:proteolysis"/>
    <property type="evidence" value="ECO:0007669"/>
    <property type="project" value="UniProtKB-KW"/>
</dbReference>
<sequence length="51" mass="5771">MVATGKKLSLDLRVIELHTQTKLAGYIKLLQNNMRKLFFGSKINGVMALYC</sequence>